<evidence type="ECO:0000313" key="3">
    <source>
        <dbReference type="Proteomes" id="UP000440096"/>
    </source>
</evidence>
<comment type="caution">
    <text evidence="2">The sequence shown here is derived from an EMBL/GenBank/DDBJ whole genome shotgun (WGS) entry which is preliminary data.</text>
</comment>
<keyword evidence="3" id="KW-1185">Reference proteome</keyword>
<name>A0A6N7YTP1_9PSEU</name>
<feature type="transmembrane region" description="Helical" evidence="1">
    <location>
        <begin position="50"/>
        <end position="70"/>
    </location>
</feature>
<gene>
    <name evidence="2" type="ORF">GKO32_15085</name>
</gene>
<feature type="transmembrane region" description="Helical" evidence="1">
    <location>
        <begin position="26"/>
        <end position="44"/>
    </location>
</feature>
<dbReference type="EMBL" id="WMBA01000019">
    <property type="protein sequence ID" value="MTD55292.1"/>
    <property type="molecule type" value="Genomic_DNA"/>
</dbReference>
<proteinExistence type="predicted"/>
<dbReference type="AlphaFoldDB" id="A0A6N7YTP1"/>
<feature type="transmembrane region" description="Helical" evidence="1">
    <location>
        <begin position="120"/>
        <end position="142"/>
    </location>
</feature>
<organism evidence="2 3">
    <name type="scientific">Amycolatopsis pithecellobii</name>
    <dbReference type="NCBI Taxonomy" id="664692"/>
    <lineage>
        <taxon>Bacteria</taxon>
        <taxon>Bacillati</taxon>
        <taxon>Actinomycetota</taxon>
        <taxon>Actinomycetes</taxon>
        <taxon>Pseudonocardiales</taxon>
        <taxon>Pseudonocardiaceae</taxon>
        <taxon>Amycolatopsis</taxon>
    </lineage>
</organism>
<dbReference type="Proteomes" id="UP000440096">
    <property type="component" value="Unassembled WGS sequence"/>
</dbReference>
<dbReference type="OrthoDB" id="5121943at2"/>
<keyword evidence="1" id="KW-0472">Membrane</keyword>
<accession>A0A6N7YTP1</accession>
<keyword evidence="1" id="KW-0812">Transmembrane</keyword>
<evidence type="ECO:0000256" key="1">
    <source>
        <dbReference type="SAM" id="Phobius"/>
    </source>
</evidence>
<sequence length="144" mass="16083">MQQPKFDVQTYAWNWFSMHANQRMQLVNFWLVAVAFLAAAFVQARMGHMTAIAVGVSVAGALSSLAFMMLDARTRQLVHLGERALRQVERDQADRESARQVILVAAASEVRRSRINSYRVIIEGLQLCIAALFTSAAIYSLVVP</sequence>
<keyword evidence="1" id="KW-1133">Transmembrane helix</keyword>
<dbReference type="RefSeq" id="WP_154757488.1">
    <property type="nucleotide sequence ID" value="NZ_WMBA01000019.1"/>
</dbReference>
<evidence type="ECO:0000313" key="2">
    <source>
        <dbReference type="EMBL" id="MTD55292.1"/>
    </source>
</evidence>
<protein>
    <submittedName>
        <fullName evidence="2">Uncharacterized protein</fullName>
    </submittedName>
</protein>
<reference evidence="2 3" key="1">
    <citation type="submission" date="2019-11" db="EMBL/GenBank/DDBJ databases">
        <title>Draft genome of Amycolatopsis RM579.</title>
        <authorList>
            <person name="Duangmal K."/>
            <person name="Mingma R."/>
        </authorList>
    </citation>
    <scope>NUCLEOTIDE SEQUENCE [LARGE SCALE GENOMIC DNA]</scope>
    <source>
        <strain evidence="2 3">RM579</strain>
    </source>
</reference>